<organism evidence="1 2">
    <name type="scientific">Trichoderma citrinoviride</name>
    <dbReference type="NCBI Taxonomy" id="58853"/>
    <lineage>
        <taxon>Eukaryota</taxon>
        <taxon>Fungi</taxon>
        <taxon>Dikarya</taxon>
        <taxon>Ascomycota</taxon>
        <taxon>Pezizomycotina</taxon>
        <taxon>Sordariomycetes</taxon>
        <taxon>Hypocreomycetidae</taxon>
        <taxon>Hypocreales</taxon>
        <taxon>Hypocreaceae</taxon>
        <taxon>Trichoderma</taxon>
    </lineage>
</organism>
<dbReference type="EMBL" id="KZ680223">
    <property type="protein sequence ID" value="PTB62381.1"/>
    <property type="molecule type" value="Genomic_DNA"/>
</dbReference>
<proteinExistence type="predicted"/>
<gene>
    <name evidence="1" type="ORF">BBK36DRAFT_1172578</name>
</gene>
<dbReference type="RefSeq" id="XP_024745701.1">
    <property type="nucleotide sequence ID" value="XM_024895748.1"/>
</dbReference>
<dbReference type="AlphaFoldDB" id="A0A2T4AZH9"/>
<reference evidence="2" key="1">
    <citation type="submission" date="2016-07" db="EMBL/GenBank/DDBJ databases">
        <title>Multiple horizontal gene transfer events from other fungi enriched the ability of initially mycotrophic Trichoderma (Ascomycota) to feed on dead plant biomass.</title>
        <authorList>
            <consortium name="DOE Joint Genome Institute"/>
            <person name="Atanasova L."/>
            <person name="Chenthamara K."/>
            <person name="Zhang J."/>
            <person name="Grujic M."/>
            <person name="Henrissat B."/>
            <person name="Kuo A."/>
            <person name="Aerts A."/>
            <person name="Salamov A."/>
            <person name="Lipzen A."/>
            <person name="Labutti K."/>
            <person name="Barry K."/>
            <person name="Miao Y."/>
            <person name="Rahimi M.J."/>
            <person name="Shen Q."/>
            <person name="Grigoriev I.V."/>
            <person name="Kubicek C.P."/>
            <person name="Druzhinina I.S."/>
        </authorList>
    </citation>
    <scope>NUCLEOTIDE SEQUENCE [LARGE SCALE GENOMIC DNA]</scope>
    <source>
        <strain evidence="2">TUCIM 6016</strain>
    </source>
</reference>
<protein>
    <submittedName>
        <fullName evidence="1">Uncharacterized protein</fullName>
    </submittedName>
</protein>
<keyword evidence="2" id="KW-1185">Reference proteome</keyword>
<dbReference type="GeneID" id="36603866"/>
<accession>A0A2T4AZH9</accession>
<dbReference type="OrthoDB" id="4895697at2759"/>
<evidence type="ECO:0000313" key="1">
    <source>
        <dbReference type="EMBL" id="PTB62381.1"/>
    </source>
</evidence>
<sequence length="300" mass="34190">MDAFKLETDTNASATTMSVPVTRTDGTTRDRIQSFLSLNKIEVFSDQSQAWDFDDCETLEERFDCGLMGLEQLRSEVVEATREGNERALMDTVVGYRELHTLMTKLVDEAEEAAVDILALQMQESRAKLRPKKRNGVAMADRWEGIAWKLARRHDEMMAQLDAALLLMEKQCVFAKLCWSTLAWDARRIFCAQLGGQPQGALWSDGFEAAHFEKLHSEGNQWSIRMKWTAYKEATRRPKYILLDGGRGGGKEQTLVLWEAMDPAAVADGEVKFDVEVRLRNRLFSSLRVDAAGMFRMMRF</sequence>
<dbReference type="Proteomes" id="UP000241546">
    <property type="component" value="Unassembled WGS sequence"/>
</dbReference>
<evidence type="ECO:0000313" key="2">
    <source>
        <dbReference type="Proteomes" id="UP000241546"/>
    </source>
</evidence>
<name>A0A2T4AZH9_9HYPO</name>